<organism evidence="5">
    <name type="scientific">Salpingoeca rosetta (strain ATCC 50818 / BSB-021)</name>
    <dbReference type="NCBI Taxonomy" id="946362"/>
    <lineage>
        <taxon>Eukaryota</taxon>
        <taxon>Choanoflagellata</taxon>
        <taxon>Craspedida</taxon>
        <taxon>Salpingoecidae</taxon>
        <taxon>Salpingoeca</taxon>
    </lineage>
</organism>
<feature type="compositionally biased region" description="Low complexity" evidence="1">
    <location>
        <begin position="22"/>
        <end position="33"/>
    </location>
</feature>
<dbReference type="EMBL" id="GL832988">
    <property type="protein sequence ID" value="EGD79817.1"/>
    <property type="molecule type" value="Genomic_DNA"/>
</dbReference>
<dbReference type="InterPro" id="IPR015894">
    <property type="entry name" value="Guanylate-bd_N"/>
</dbReference>
<dbReference type="AlphaFoldDB" id="F2UPY7"/>
<dbReference type="OrthoDB" id="2135133at2759"/>
<dbReference type="GeneID" id="16069304"/>
<feature type="transmembrane region" description="Helical" evidence="2">
    <location>
        <begin position="813"/>
        <end position="829"/>
    </location>
</feature>
<reference evidence="4" key="1">
    <citation type="submission" date="2009-08" db="EMBL/GenBank/DDBJ databases">
        <title>Annotation of Salpingoeca rosetta.</title>
        <authorList>
            <consortium name="The Broad Institute Genome Sequencing Platform"/>
            <person name="Russ C."/>
            <person name="Cuomo C."/>
            <person name="Burger G."/>
            <person name="Gray M.W."/>
            <person name="Holland P.W.H."/>
            <person name="King N."/>
            <person name="Lang F.B.F."/>
            <person name="Roger A.J."/>
            <person name="Ruiz-Trillo I."/>
            <person name="Young S.K."/>
            <person name="Zeng Q."/>
            <person name="Gargeya S."/>
            <person name="Alvarado L."/>
            <person name="Berlin A."/>
            <person name="Chapman S.B."/>
            <person name="Chen Z."/>
            <person name="Freedman E."/>
            <person name="Gellesch M."/>
            <person name="Goldberg J."/>
            <person name="Griggs A."/>
            <person name="Gujja S."/>
            <person name="Heilman E."/>
            <person name="Heiman D."/>
            <person name="Howarth C."/>
            <person name="Mehta T."/>
            <person name="Neiman D."/>
            <person name="Pearson M."/>
            <person name="Roberts A."/>
            <person name="Saif S."/>
            <person name="Shea T."/>
            <person name="Shenoy N."/>
            <person name="Sisk P."/>
            <person name="Stolte C."/>
            <person name="Sykes S."/>
            <person name="White J."/>
            <person name="Yandava C."/>
            <person name="Haas B."/>
            <person name="Nusbaum C."/>
            <person name="Birren B."/>
        </authorList>
    </citation>
    <scope>NUCLEOTIDE SEQUENCE [LARGE SCALE GENOMIC DNA]</scope>
    <source>
        <strain evidence="4">ATCC 50818</strain>
    </source>
</reference>
<dbReference type="InParanoid" id="F2UPY7"/>
<evidence type="ECO:0000256" key="1">
    <source>
        <dbReference type="SAM" id="MobiDB-lite"/>
    </source>
</evidence>
<dbReference type="GO" id="GO:0005525">
    <property type="term" value="F:GTP binding"/>
    <property type="evidence" value="ECO:0007669"/>
    <property type="project" value="InterPro"/>
</dbReference>
<evidence type="ECO:0000259" key="3">
    <source>
        <dbReference type="Pfam" id="PF02263"/>
    </source>
</evidence>
<dbReference type="Pfam" id="PF02263">
    <property type="entry name" value="GBP"/>
    <property type="match status" value="1"/>
</dbReference>
<protein>
    <recommendedName>
        <fullName evidence="3">Guanylate-binding protein N-terminal domain-containing protein</fullName>
    </recommendedName>
</protein>
<dbReference type="InterPro" id="IPR027417">
    <property type="entry name" value="P-loop_NTPase"/>
</dbReference>
<accession>F2UPY7</accession>
<dbReference type="SUPFAM" id="SSF52540">
    <property type="entry name" value="P-loop containing nucleoside triphosphate hydrolases"/>
    <property type="match status" value="1"/>
</dbReference>
<dbReference type="KEGG" id="sre:PTSG_10800"/>
<feature type="region of interest" description="Disordered" evidence="1">
    <location>
        <begin position="1"/>
        <end position="39"/>
    </location>
</feature>
<keyword evidence="5" id="KW-1185">Reference proteome</keyword>
<proteinExistence type="predicted"/>
<dbReference type="GO" id="GO:0003924">
    <property type="term" value="F:GTPase activity"/>
    <property type="evidence" value="ECO:0007669"/>
    <property type="project" value="InterPro"/>
</dbReference>
<dbReference type="STRING" id="946362.F2UPY7"/>
<name>F2UPY7_SALR5</name>
<keyword evidence="2" id="KW-0812">Transmembrane</keyword>
<dbReference type="Proteomes" id="UP000007799">
    <property type="component" value="Unassembled WGS sequence"/>
</dbReference>
<evidence type="ECO:0000313" key="5">
    <source>
        <dbReference type="Proteomes" id="UP000007799"/>
    </source>
</evidence>
<keyword evidence="2" id="KW-1133">Transmembrane helix</keyword>
<keyword evidence="2" id="KW-0472">Membrane</keyword>
<dbReference type="OMA" id="RDCQLHK"/>
<dbReference type="RefSeq" id="XP_004988765.1">
    <property type="nucleotide sequence ID" value="XM_004988708.1"/>
</dbReference>
<dbReference type="Gene3D" id="3.40.50.300">
    <property type="entry name" value="P-loop containing nucleotide triphosphate hydrolases"/>
    <property type="match status" value="1"/>
</dbReference>
<feature type="domain" description="Guanylate-binding protein N-terminal" evidence="3">
    <location>
        <begin position="98"/>
        <end position="328"/>
    </location>
</feature>
<evidence type="ECO:0000313" key="4">
    <source>
        <dbReference type="EMBL" id="EGD79817.1"/>
    </source>
</evidence>
<gene>
    <name evidence="4" type="ORF">PTSG_10800</name>
</gene>
<dbReference type="PANTHER" id="PTHR10751">
    <property type="entry name" value="GUANYLATE BINDING PROTEIN"/>
    <property type="match status" value="1"/>
</dbReference>
<dbReference type="eggNOG" id="KOG2037">
    <property type="taxonomic scope" value="Eukaryota"/>
</dbReference>
<sequence length="838" mass="92969">MCQNSSETDRRQAGGVGVGSHAATRSATAAAAGRGSGGQEVTGKGAKMMLWAVVCVCLSLAATSHGVHAPHSRLRADEDEHIGVPEALQLVYRVPESKQLALNQDVVEQLKQWPPCVILGVSGSIRTGKSFFANQLRGEQKGFHVGHTELSETEGLWIWGQPLKVGDVHVMLIDMEGFGGLDTNDTYETLLFSLVSTVSHMMVYHASDVDRLHISSLERFSRRSSSFSLHALSKDPELSAWLESPPGEDMPRLAWIVSRFTRELTKAPTDWLLDTIRAESSAHRVALDRVFPNIDCFTLPPPTAAAAAYRLDEVDSSALTEEFVRAMDIVGFFLQIHLKKDRPANVTTAARVIGALLESGDELPPAPNEWLLFEQSQAALAKQAAIEYFDGLFANVCDRFSTREDSDEPVPNPVLAQHFTTAAERAMHHLNHTLFDTSTNVAQAAVAALRGVMDVKIEKRLIENSKLAKAHLHTLVEKTLDNTETAIAQLRKKVPIPHRRLQAETRTLVEDATTVLSDAFERYDDDEYSGNKLKSIRKTLEDAVVEVTNANRMHITSMFDTAINAAVSTFTAGIKAYQLPVLPETLESFRQESFEAALNAFNERADEMLGSEGDRELLETGLRKLNASASEAFAQLELLNLRKLDSACEALVGQARLSRDKMLERVRRDLMRQDARVSLMTELRQQLHNLMHDSIVANARHYADSSCGLAFETLENMRTSLRADFLQAYEKCMQDNLYGRLEVLVDRFANPSSSPLTYPFRFFLLKTAVSDAAMQQLADVVEDESFRAELVSDWLYQEANPLSPLIKRSFQDLVWTITAIGGLVFLILAKRCASTLSL</sequence>
<evidence type="ECO:0000256" key="2">
    <source>
        <dbReference type="SAM" id="Phobius"/>
    </source>
</evidence>